<dbReference type="Pfam" id="PF21274">
    <property type="entry name" value="Rng_hyd_C"/>
    <property type="match status" value="1"/>
</dbReference>
<keyword evidence="5" id="KW-1185">Reference proteome</keyword>
<evidence type="ECO:0000313" key="5">
    <source>
        <dbReference type="Proteomes" id="UP000757604"/>
    </source>
</evidence>
<dbReference type="Gene3D" id="3.40.30.120">
    <property type="match status" value="1"/>
</dbReference>
<dbReference type="Proteomes" id="UP000757604">
    <property type="component" value="Unassembled WGS sequence"/>
</dbReference>
<protein>
    <submittedName>
        <fullName evidence="4">FAD-dependent monooxygenase</fullName>
    </submittedName>
</protein>
<accession>A0ABS7HF66</accession>
<dbReference type="PRINTS" id="PR00420">
    <property type="entry name" value="RNGMNOXGNASE"/>
</dbReference>
<feature type="domain" description="FAD-binding" evidence="3">
    <location>
        <begin position="6"/>
        <end position="370"/>
    </location>
</feature>
<dbReference type="GO" id="GO:0004497">
    <property type="term" value="F:monooxygenase activity"/>
    <property type="evidence" value="ECO:0007669"/>
    <property type="project" value="UniProtKB-KW"/>
</dbReference>
<organism evidence="4 5">
    <name type="scientific">Rhizobium herbae</name>
    <dbReference type="NCBI Taxonomy" id="508661"/>
    <lineage>
        <taxon>Bacteria</taxon>
        <taxon>Pseudomonadati</taxon>
        <taxon>Pseudomonadota</taxon>
        <taxon>Alphaproteobacteria</taxon>
        <taxon>Hyphomicrobiales</taxon>
        <taxon>Rhizobiaceae</taxon>
        <taxon>Rhizobium/Agrobacterium group</taxon>
        <taxon>Rhizobium</taxon>
    </lineage>
</organism>
<dbReference type="EMBL" id="JAEUAO010000006">
    <property type="protein sequence ID" value="MBW9065931.1"/>
    <property type="molecule type" value="Genomic_DNA"/>
</dbReference>
<keyword evidence="4" id="KW-0503">Monooxygenase</keyword>
<dbReference type="SUPFAM" id="SSF51905">
    <property type="entry name" value="FAD/NAD(P)-binding domain"/>
    <property type="match status" value="1"/>
</dbReference>
<dbReference type="Pfam" id="PF01494">
    <property type="entry name" value="FAD_binding_3"/>
    <property type="match status" value="1"/>
</dbReference>
<keyword evidence="1" id="KW-0285">Flavoprotein</keyword>
<comment type="caution">
    <text evidence="4">The sequence shown here is derived from an EMBL/GenBank/DDBJ whole genome shotgun (WGS) entry which is preliminary data.</text>
</comment>
<dbReference type="Gene3D" id="3.30.9.10">
    <property type="entry name" value="D-Amino Acid Oxidase, subunit A, domain 2"/>
    <property type="match status" value="1"/>
</dbReference>
<dbReference type="RefSeq" id="WP_220373860.1">
    <property type="nucleotide sequence ID" value="NZ_JAEUAO010000006.1"/>
</dbReference>
<proteinExistence type="predicted"/>
<dbReference type="InterPro" id="IPR036188">
    <property type="entry name" value="FAD/NAD-bd_sf"/>
</dbReference>
<evidence type="ECO:0000259" key="3">
    <source>
        <dbReference type="Pfam" id="PF01494"/>
    </source>
</evidence>
<reference evidence="4 5" key="1">
    <citation type="journal article" date="2021" name="MBio">
        <title>Poor Competitiveness of Bradyrhizobium in Pigeon Pea Root Colonization in Indian Soils.</title>
        <authorList>
            <person name="Chalasani D."/>
            <person name="Basu A."/>
            <person name="Pullabhotla S.V.S.R.N."/>
            <person name="Jorrin B."/>
            <person name="Neal A.L."/>
            <person name="Poole P.S."/>
            <person name="Podile A.R."/>
            <person name="Tkacz A."/>
        </authorList>
    </citation>
    <scope>NUCLEOTIDE SEQUENCE [LARGE SCALE GENOMIC DNA]</scope>
    <source>
        <strain evidence="4 5">HU44</strain>
    </source>
</reference>
<dbReference type="PANTHER" id="PTHR43004">
    <property type="entry name" value="TRK SYSTEM POTASSIUM UPTAKE PROTEIN"/>
    <property type="match status" value="1"/>
</dbReference>
<dbReference type="InterPro" id="IPR002938">
    <property type="entry name" value="FAD-bd"/>
</dbReference>
<dbReference type="PANTHER" id="PTHR43004:SF8">
    <property type="entry name" value="FAD-BINDING DOMAIN-CONTAINING PROTEIN-RELATED"/>
    <property type="match status" value="1"/>
</dbReference>
<evidence type="ECO:0000313" key="4">
    <source>
        <dbReference type="EMBL" id="MBW9065931.1"/>
    </source>
</evidence>
<evidence type="ECO:0000256" key="1">
    <source>
        <dbReference type="ARBA" id="ARBA00022630"/>
    </source>
</evidence>
<keyword evidence="2" id="KW-0274">FAD</keyword>
<gene>
    <name evidence="4" type="ORF">JNB71_21725</name>
</gene>
<keyword evidence="4" id="KW-0560">Oxidoreductase</keyword>
<evidence type="ECO:0000256" key="2">
    <source>
        <dbReference type="ARBA" id="ARBA00022827"/>
    </source>
</evidence>
<dbReference type="InterPro" id="IPR050641">
    <property type="entry name" value="RIFMO-like"/>
</dbReference>
<dbReference type="Gene3D" id="3.50.50.60">
    <property type="entry name" value="FAD/NAD(P)-binding domain"/>
    <property type="match status" value="1"/>
</dbReference>
<sequence length="584" mass="64079">MADITTDVLIIGTGPAGSAAAALLSSYGIENMAINRYRWLANTPRAHITNQRTMEVLRDLGQDVEAEAYLHCSPQAIMGENVFCASLSGEELGRLKTWGNHPNSKAEHLLSSPTEMNDLPQTLMEPLLFKTACSRGTQARMSTEYISHEQDAEGVTTTCRDRLTGRDFTVRSKYLVGADGGNSLVAQHIGLPFEGKMGVAGSMNIIFRADLTRYVAHRPSVLYWVLQPGSNVGGIGMGLVRMVRPWNEWLINWGYDINEGVPDVDNAFAEGVARDLIGDPDIDIEITSVSTWTVNNCYAARAHKGRVFCMGDAIHRHPPSNGLGSNTSIQDSFNLAWKLAMVIEGEAGPALLETYTDERAPVAKQIVTRANKSIEEFGPIFGALGLLDSIDPVKMQENMDRRCEDTPAAETQRAALRAAIAAKVYEFDAHGVEMNQRYRSSAVATDGQPEPAFARDPELHFEQTTWPGARLPHAWLFNDSNRKASTLDLCGHGKFTLLTGIGGRAWVEAADALSAELGLPITTHLIGPRQEWQDHYGDWARAREVGDAGVVLVRPDHHVAWRSEGMVASPEAELRRVLKSILDR</sequence>
<name>A0ABS7HF66_9HYPH</name>